<gene>
    <name evidence="2" type="ORF">VP01_1087g6</name>
</gene>
<feature type="region of interest" description="Disordered" evidence="1">
    <location>
        <begin position="861"/>
        <end position="920"/>
    </location>
</feature>
<organism evidence="2 3">
    <name type="scientific">Puccinia sorghi</name>
    <dbReference type="NCBI Taxonomy" id="27349"/>
    <lineage>
        <taxon>Eukaryota</taxon>
        <taxon>Fungi</taxon>
        <taxon>Dikarya</taxon>
        <taxon>Basidiomycota</taxon>
        <taxon>Pucciniomycotina</taxon>
        <taxon>Pucciniomycetes</taxon>
        <taxon>Pucciniales</taxon>
        <taxon>Pucciniaceae</taxon>
        <taxon>Puccinia</taxon>
    </lineage>
</organism>
<protein>
    <submittedName>
        <fullName evidence="2">Uncharacterized protein</fullName>
    </submittedName>
</protein>
<dbReference type="EMBL" id="LAVV01000976">
    <property type="protein sequence ID" value="KNZ63898.1"/>
    <property type="molecule type" value="Genomic_DNA"/>
</dbReference>
<dbReference type="AlphaFoldDB" id="A0A0L6VT68"/>
<feature type="compositionally biased region" description="Polar residues" evidence="1">
    <location>
        <begin position="1"/>
        <end position="13"/>
    </location>
</feature>
<feature type="compositionally biased region" description="Basic and acidic residues" evidence="1">
    <location>
        <begin position="886"/>
        <end position="896"/>
    </location>
</feature>
<feature type="region of interest" description="Disordered" evidence="1">
    <location>
        <begin position="1"/>
        <end position="26"/>
    </location>
</feature>
<accession>A0A0L6VT68</accession>
<evidence type="ECO:0000313" key="2">
    <source>
        <dbReference type="EMBL" id="KNZ63898.1"/>
    </source>
</evidence>
<dbReference type="OrthoDB" id="2505893at2759"/>
<sequence>MENTKQLSASPSHVLSIPPQAPQDWPASFKSAQINYAIPSDQSCPSETDPPSELSSWLDKLIKTPSRQSFYLGEALKVYIILSLSEPATLESTEQHRIQDYLKESLSINLQGNLLSSCPIEVSSIRSKSQMGSTRPSSQQNVSTQPSSLNHSQQPSKLISPTLGASGLQGLHQSSKLPQLFTASLSHFKAESPHQLNPISPNYLQERNSSNIGAHVSCQVAKLANQWLVVWKLECEMGVSTHVFKHIRNLQDSIQTGSLSLSTVITYHSTQPPLCDPSGPSILTTPFMSDSPPSLHPRSSLPRVGDCGFENAIEIDLFDGMGRDVSVSLIRPLTTAGNSNSGYQVEPTQNPQSKRQDPTSTRYSHSHNIPKITSGLVNPSRSEDYLPTFPEERSQIAHAPPVHAVRRAFSNSYHKESTPTLPTPQEIGPSASGVPFLDKKLTTMIPIVDPFILKVDTIAPQHRLKPRELTVDQLNHPEIRFIEMEKLSDPMLTLELCYQGDVVGSFDEEFLVESLDVKLEEQGLLPKFDHFFTSTIKILPIHPTQPSGDNFPYRISRNEVHSLIYIVQIDPADTLSEQAPHHDASFSQYGCPPVNISLPPSTLISSVRSAFKHQKTGIPIVDEGLHVLEDENLSSSPTAGRADDAQGTGSSGWSGGKPHTTTRGLRNTHQPGLDDLPESEVRLSSENEHQKPAGVFYLLSITFSGKIISKDSRIESTGPISATWTSLLSSHDLTDSKTLDLRRKLNFKSSEAAAMPWPGDEQPEKLAVTDLILPEAYEVGQPLKRSVLPHSGLVAGSKRHTASNLINALQELSSFQRTHKKQLSPLAIRHDSEFVQQKTLSDDASFTDSLTSASLSMINSGRRLIPNTRQRTPTSAASHPSPQLPERAHQLPEIDPKTGAGYPGDFKSNKPRGPSRAGKRVPPVLIVSSFAQELHTSRSGALDDGTERGKGDMMIQVNVSSANGGDGTNRFKLMSEFAVEIIVFNRSSSSIITQCPFKVKVLTNDYLLRASHVSLQGGSPEAARQPYRFASVPPAHSDAGHHDKASAGDSCAGGIVALDEDIQIGYVVFIHILFFRCTLLSLYPTRPLHFLLNLLGFDPALDMCMFRPLGNGECQAVKIRLIGLKPGIFQLHGIHFVALPQHPPPPAPSHHHHHLQSQQQLSQFVLVDPLVILIE</sequence>
<feature type="compositionally biased region" description="Polar residues" evidence="1">
    <location>
        <begin position="867"/>
        <end position="881"/>
    </location>
</feature>
<dbReference type="VEuPathDB" id="FungiDB:VP01_1087g6"/>
<evidence type="ECO:0000313" key="3">
    <source>
        <dbReference type="Proteomes" id="UP000037035"/>
    </source>
</evidence>
<comment type="caution">
    <text evidence="2">The sequence shown here is derived from an EMBL/GenBank/DDBJ whole genome shotgun (WGS) entry which is preliminary data.</text>
</comment>
<feature type="compositionally biased region" description="Low complexity" evidence="1">
    <location>
        <begin position="291"/>
        <end position="301"/>
    </location>
</feature>
<feature type="region of interest" description="Disordered" evidence="1">
    <location>
        <begin position="281"/>
        <end position="301"/>
    </location>
</feature>
<feature type="region of interest" description="Disordered" evidence="1">
    <location>
        <begin position="126"/>
        <end position="156"/>
    </location>
</feature>
<name>A0A0L6VT68_9BASI</name>
<evidence type="ECO:0000256" key="1">
    <source>
        <dbReference type="SAM" id="MobiDB-lite"/>
    </source>
</evidence>
<dbReference type="Proteomes" id="UP000037035">
    <property type="component" value="Unassembled WGS sequence"/>
</dbReference>
<reference evidence="2 3" key="1">
    <citation type="submission" date="2015-08" db="EMBL/GenBank/DDBJ databases">
        <title>Next Generation Sequencing and Analysis of the Genome of Puccinia sorghi L Schw, the Causal Agent of Maize Common Rust.</title>
        <authorList>
            <person name="Rochi L."/>
            <person name="Burguener G."/>
            <person name="Darino M."/>
            <person name="Turjanski A."/>
            <person name="Kreff E."/>
            <person name="Dieguez M.J."/>
            <person name="Sacco F."/>
        </authorList>
    </citation>
    <scope>NUCLEOTIDE SEQUENCE [LARGE SCALE GENOMIC DNA]</scope>
    <source>
        <strain evidence="2 3">RO10H11247</strain>
    </source>
</reference>
<feature type="region of interest" description="Disordered" evidence="1">
    <location>
        <begin position="633"/>
        <end position="687"/>
    </location>
</feature>
<feature type="compositionally biased region" description="Polar residues" evidence="1">
    <location>
        <begin position="335"/>
        <end position="367"/>
    </location>
</feature>
<feature type="region of interest" description="Disordered" evidence="1">
    <location>
        <begin position="335"/>
        <end position="379"/>
    </location>
</feature>
<proteinExistence type="predicted"/>
<keyword evidence="3" id="KW-1185">Reference proteome</keyword>
<feature type="compositionally biased region" description="Polar residues" evidence="1">
    <location>
        <begin position="659"/>
        <end position="670"/>
    </location>
</feature>